<organism evidence="8 9">
    <name type="scientific">Jiella flava</name>
    <dbReference type="NCBI Taxonomy" id="2816857"/>
    <lineage>
        <taxon>Bacteria</taxon>
        <taxon>Pseudomonadati</taxon>
        <taxon>Pseudomonadota</taxon>
        <taxon>Alphaproteobacteria</taxon>
        <taxon>Hyphomicrobiales</taxon>
        <taxon>Aurantimonadaceae</taxon>
        <taxon>Jiella</taxon>
    </lineage>
</organism>
<keyword evidence="9" id="KW-1185">Reference proteome</keyword>
<feature type="transmembrane region" description="Helical" evidence="6">
    <location>
        <begin position="45"/>
        <end position="64"/>
    </location>
</feature>
<feature type="transmembrane region" description="Helical" evidence="6">
    <location>
        <begin position="172"/>
        <end position="190"/>
    </location>
</feature>
<keyword evidence="3 6" id="KW-0812">Transmembrane</keyword>
<evidence type="ECO:0000256" key="6">
    <source>
        <dbReference type="SAM" id="Phobius"/>
    </source>
</evidence>
<feature type="transmembrane region" description="Helical" evidence="6">
    <location>
        <begin position="237"/>
        <end position="255"/>
    </location>
</feature>
<feature type="transmembrane region" description="Helical" evidence="6">
    <location>
        <begin position="202"/>
        <end position="225"/>
    </location>
</feature>
<dbReference type="InterPro" id="IPR050638">
    <property type="entry name" value="AA-Vitamin_Transporters"/>
</dbReference>
<comment type="caution">
    <text evidence="8">The sequence shown here is derived from an EMBL/GenBank/DDBJ whole genome shotgun (WGS) entry which is preliminary data.</text>
</comment>
<accession>A0A939G1C9</accession>
<evidence type="ECO:0000256" key="2">
    <source>
        <dbReference type="ARBA" id="ARBA00022475"/>
    </source>
</evidence>
<keyword evidence="2" id="KW-1003">Cell membrane</keyword>
<evidence type="ECO:0000256" key="5">
    <source>
        <dbReference type="ARBA" id="ARBA00023136"/>
    </source>
</evidence>
<feature type="transmembrane region" description="Helical" evidence="6">
    <location>
        <begin position="267"/>
        <end position="286"/>
    </location>
</feature>
<feature type="transmembrane region" description="Helical" evidence="6">
    <location>
        <begin position="76"/>
        <end position="96"/>
    </location>
</feature>
<dbReference type="PANTHER" id="PTHR32322:SF18">
    <property type="entry name" value="S-ADENOSYLMETHIONINE_S-ADENOSYLHOMOCYSTEINE TRANSPORTER"/>
    <property type="match status" value="1"/>
</dbReference>
<keyword evidence="5 6" id="KW-0472">Membrane</keyword>
<dbReference type="EMBL" id="JAFMPP010000028">
    <property type="protein sequence ID" value="MBO0664561.1"/>
    <property type="molecule type" value="Genomic_DNA"/>
</dbReference>
<dbReference type="SUPFAM" id="SSF103481">
    <property type="entry name" value="Multidrug resistance efflux transporter EmrE"/>
    <property type="match status" value="1"/>
</dbReference>
<evidence type="ECO:0000256" key="3">
    <source>
        <dbReference type="ARBA" id="ARBA00022692"/>
    </source>
</evidence>
<comment type="subcellular location">
    <subcellularLocation>
        <location evidence="1">Cell membrane</location>
        <topology evidence="1">Multi-pass membrane protein</topology>
    </subcellularLocation>
</comment>
<dbReference type="PANTHER" id="PTHR32322">
    <property type="entry name" value="INNER MEMBRANE TRANSPORTER"/>
    <property type="match status" value="1"/>
</dbReference>
<feature type="transmembrane region" description="Helical" evidence="6">
    <location>
        <begin position="12"/>
        <end position="33"/>
    </location>
</feature>
<dbReference type="AlphaFoldDB" id="A0A939G1C9"/>
<dbReference type="InterPro" id="IPR037185">
    <property type="entry name" value="EmrE-like"/>
</dbReference>
<evidence type="ECO:0000313" key="8">
    <source>
        <dbReference type="EMBL" id="MBO0664561.1"/>
    </source>
</evidence>
<dbReference type="RefSeq" id="WP_207259476.1">
    <property type="nucleotide sequence ID" value="NZ_JAFMPP010000028.1"/>
</dbReference>
<feature type="transmembrane region" description="Helical" evidence="6">
    <location>
        <begin position="292"/>
        <end position="308"/>
    </location>
</feature>
<reference evidence="8" key="1">
    <citation type="submission" date="2021-03" db="EMBL/GenBank/DDBJ databases">
        <title>Whole genome sequence of Jiella sp. CQZ9-1.</title>
        <authorList>
            <person name="Tuo L."/>
        </authorList>
    </citation>
    <scope>NUCLEOTIDE SEQUENCE</scope>
    <source>
        <strain evidence="8">CQZ9-1</strain>
    </source>
</reference>
<evidence type="ECO:0000259" key="7">
    <source>
        <dbReference type="Pfam" id="PF00892"/>
    </source>
</evidence>
<evidence type="ECO:0000256" key="1">
    <source>
        <dbReference type="ARBA" id="ARBA00004651"/>
    </source>
</evidence>
<feature type="transmembrane region" description="Helical" evidence="6">
    <location>
        <begin position="135"/>
        <end position="152"/>
    </location>
</feature>
<dbReference type="Proteomes" id="UP000664122">
    <property type="component" value="Unassembled WGS sequence"/>
</dbReference>
<dbReference type="GO" id="GO:0005886">
    <property type="term" value="C:plasma membrane"/>
    <property type="evidence" value="ECO:0007669"/>
    <property type="project" value="UniProtKB-SubCell"/>
</dbReference>
<feature type="domain" description="EamA" evidence="7">
    <location>
        <begin position="169"/>
        <end position="306"/>
    </location>
</feature>
<feature type="transmembrane region" description="Helical" evidence="6">
    <location>
        <begin position="108"/>
        <end position="128"/>
    </location>
</feature>
<protein>
    <submittedName>
        <fullName evidence="8">DMT family transporter</fullName>
    </submittedName>
</protein>
<proteinExistence type="predicted"/>
<feature type="domain" description="EamA" evidence="7">
    <location>
        <begin position="14"/>
        <end position="152"/>
    </location>
</feature>
<keyword evidence="4 6" id="KW-1133">Transmembrane helix</keyword>
<evidence type="ECO:0000256" key="4">
    <source>
        <dbReference type="ARBA" id="ARBA00022989"/>
    </source>
</evidence>
<sequence>MSTSTTPAGKGYGAGVLFCLIATVAWGAMFPVMTHALKVIDPFTFTAMRYGLAGIVFVLFLLFREGPKALSLKGERWGLAWLCGTAGFAGFGFLVFLGQQMAGPEGALSASIMMATMPLLGLLVGWGLTGKRPPAVSFAFILMSFLGAAVVLTNGNLMSVINAPQNYSADLIIIFGAFCWVFYTIGATFFPHWSPYRYTAITTVLGMTSVLAVNFVLIAAGIISIPSAATVTTIAPHLAYMALVAGFVAVLCWNIGNKRITPMNGVLFMDVVPLTAFILSSLTGVLPSSMQILGAAITASALILNNLTQRARLARQASSAAAVKAGAGVGKVLPKAA</sequence>
<name>A0A939G1C9_9HYPH</name>
<dbReference type="InterPro" id="IPR000620">
    <property type="entry name" value="EamA_dom"/>
</dbReference>
<gene>
    <name evidence="8" type="ORF">J1C48_18485</name>
</gene>
<evidence type="ECO:0000313" key="9">
    <source>
        <dbReference type="Proteomes" id="UP000664122"/>
    </source>
</evidence>
<dbReference type="Pfam" id="PF00892">
    <property type="entry name" value="EamA"/>
    <property type="match status" value="2"/>
</dbReference>